<evidence type="ECO:0000313" key="2">
    <source>
        <dbReference type="Proteomes" id="UP000257559"/>
    </source>
</evidence>
<evidence type="ECO:0000313" key="1">
    <source>
        <dbReference type="EMBL" id="SYV97313.1"/>
    </source>
</evidence>
<name>A0A3B0QBK8_9BACT</name>
<gene>
    <name evidence="1" type="ORF">NCTC10132_00678</name>
</gene>
<sequence>MFFLKNNGINLHIDPDLNERKMSSFVNILRNDW</sequence>
<dbReference type="EMBL" id="LS991951">
    <property type="protein sequence ID" value="SYV97313.1"/>
    <property type="molecule type" value="Genomic_DNA"/>
</dbReference>
<proteinExistence type="predicted"/>
<dbReference type="AlphaFoldDB" id="A0A3B0QBK8"/>
<accession>A0A3B0QBK8</accession>
<feature type="non-terminal residue" evidence="1">
    <location>
        <position position="33"/>
    </location>
</feature>
<keyword evidence="2" id="KW-1185">Reference proteome</keyword>
<protein>
    <submittedName>
        <fullName evidence="1">Uncharacterized protein</fullName>
    </submittedName>
</protein>
<reference evidence="2" key="1">
    <citation type="submission" date="2018-06" db="EMBL/GenBank/DDBJ databases">
        <authorList>
            <consortium name="Pathogen Informatics"/>
        </authorList>
    </citation>
    <scope>NUCLEOTIDE SEQUENCE [LARGE SCALE GENOMIC DNA]</scope>
    <source>
        <strain evidence="2">NCTC10132</strain>
    </source>
</reference>
<dbReference type="Proteomes" id="UP000257559">
    <property type="component" value="Chromosome"/>
</dbReference>
<organism evidence="1 2">
    <name type="scientific">Mycoplasmopsis edwardii</name>
    <dbReference type="NCBI Taxonomy" id="53558"/>
    <lineage>
        <taxon>Bacteria</taxon>
        <taxon>Bacillati</taxon>
        <taxon>Mycoplasmatota</taxon>
        <taxon>Mycoplasmoidales</taxon>
        <taxon>Metamycoplasmataceae</taxon>
        <taxon>Mycoplasmopsis</taxon>
    </lineage>
</organism>
<dbReference type="KEGG" id="medw:NCTC10132_00678"/>